<dbReference type="InterPro" id="IPR013549">
    <property type="entry name" value="DUF1731"/>
</dbReference>
<reference evidence="4 5" key="1">
    <citation type="submission" date="2016-10" db="EMBL/GenBank/DDBJ databases">
        <authorList>
            <person name="de Groot N.N."/>
        </authorList>
    </citation>
    <scope>NUCLEOTIDE SEQUENCE [LARGE SCALE GENOMIC DNA]</scope>
    <source>
        <strain evidence="4 5">DSM 40306</strain>
    </source>
</reference>
<dbReference type="Pfam" id="PF01370">
    <property type="entry name" value="Epimerase"/>
    <property type="match status" value="1"/>
</dbReference>
<evidence type="ECO:0000259" key="2">
    <source>
        <dbReference type="Pfam" id="PF01370"/>
    </source>
</evidence>
<name>A0A1H4NPD2_9ACTN</name>
<dbReference type="GeneID" id="95510115"/>
<dbReference type="Pfam" id="PF08338">
    <property type="entry name" value="DUF1731"/>
    <property type="match status" value="1"/>
</dbReference>
<dbReference type="PANTHER" id="PTHR11092">
    <property type="entry name" value="SUGAR NUCLEOTIDE EPIMERASE RELATED"/>
    <property type="match status" value="1"/>
</dbReference>
<evidence type="ECO:0000313" key="5">
    <source>
        <dbReference type="Proteomes" id="UP000182375"/>
    </source>
</evidence>
<dbReference type="Gene3D" id="3.40.50.720">
    <property type="entry name" value="NAD(P)-binding Rossmann-like Domain"/>
    <property type="match status" value="1"/>
</dbReference>
<dbReference type="Proteomes" id="UP000182375">
    <property type="component" value="Unassembled WGS sequence"/>
</dbReference>
<gene>
    <name evidence="4" type="ORF">SAMN04490357_0853</name>
</gene>
<protein>
    <recommendedName>
        <fullName evidence="6">TIGR01777 family protein</fullName>
    </recommendedName>
</protein>
<dbReference type="AlphaFoldDB" id="A0A1H4NPD2"/>
<comment type="similarity">
    <text evidence="1">Belongs to the NAD(P)-dependent epimerase/dehydratase family. SDR39U1 subfamily.</text>
</comment>
<accession>A0A1H4NPD2</accession>
<dbReference type="NCBIfam" id="TIGR01777">
    <property type="entry name" value="yfcH"/>
    <property type="match status" value="1"/>
</dbReference>
<dbReference type="InterPro" id="IPR036291">
    <property type="entry name" value="NAD(P)-bd_dom_sf"/>
</dbReference>
<dbReference type="SUPFAM" id="SSF51735">
    <property type="entry name" value="NAD(P)-binding Rossmann-fold domains"/>
    <property type="match status" value="1"/>
</dbReference>
<sequence>MRVVITGSTGLIGSALVRSLLADGHQVVRLVRASSAHAPGDGSESARWDPAGGVLAKGALDGADAVVHLAGAGIGDRRWTAAYRREIRDSRVHGTHTIARACAASAVPPRVLVSASATGYYGDTGDRITDESAPAGTDFLASVCVEWEAAAGPAREAGIRVVHPRTGLVVSARGGAFGRMLPLFRLGLGGRLGSGDQYWPFISLTDQVAALRFALGTESLSGPVDFTAPHPLTNRAATRALGRALHRPALAPVPSFALRAALGDLATSITNSARVVPTALLKAGFTFRHPHFEQALESVLHDTE</sequence>
<organism evidence="4 5">
    <name type="scientific">Streptomyces misionensis</name>
    <dbReference type="NCBI Taxonomy" id="67331"/>
    <lineage>
        <taxon>Bacteria</taxon>
        <taxon>Bacillati</taxon>
        <taxon>Actinomycetota</taxon>
        <taxon>Actinomycetes</taxon>
        <taxon>Kitasatosporales</taxon>
        <taxon>Streptomycetaceae</taxon>
        <taxon>Streptomyces</taxon>
    </lineage>
</organism>
<dbReference type="RefSeq" id="WP_074990718.1">
    <property type="nucleotide sequence ID" value="NZ_FNTD01000004.1"/>
</dbReference>
<dbReference type="STRING" id="67331.SAMN04490357_0853"/>
<dbReference type="EMBL" id="FNTD01000004">
    <property type="protein sequence ID" value="SEB97049.1"/>
    <property type="molecule type" value="Genomic_DNA"/>
</dbReference>
<dbReference type="PANTHER" id="PTHR11092:SF0">
    <property type="entry name" value="EPIMERASE FAMILY PROTEIN SDR39U1"/>
    <property type="match status" value="1"/>
</dbReference>
<evidence type="ECO:0000256" key="1">
    <source>
        <dbReference type="ARBA" id="ARBA00009353"/>
    </source>
</evidence>
<dbReference type="InterPro" id="IPR001509">
    <property type="entry name" value="Epimerase_deHydtase"/>
</dbReference>
<evidence type="ECO:0008006" key="6">
    <source>
        <dbReference type="Google" id="ProtNLM"/>
    </source>
</evidence>
<evidence type="ECO:0000259" key="3">
    <source>
        <dbReference type="Pfam" id="PF08338"/>
    </source>
</evidence>
<feature type="domain" description="DUF1731" evidence="3">
    <location>
        <begin position="253"/>
        <end position="298"/>
    </location>
</feature>
<dbReference type="InterPro" id="IPR010099">
    <property type="entry name" value="SDR39U1"/>
</dbReference>
<feature type="domain" description="NAD-dependent epimerase/dehydratase" evidence="2">
    <location>
        <begin position="3"/>
        <end position="217"/>
    </location>
</feature>
<proteinExistence type="inferred from homology"/>
<evidence type="ECO:0000313" key="4">
    <source>
        <dbReference type="EMBL" id="SEB97049.1"/>
    </source>
</evidence>